<organism evidence="12 14">
    <name type="scientific">Macrostomum lignano</name>
    <dbReference type="NCBI Taxonomy" id="282301"/>
    <lineage>
        <taxon>Eukaryota</taxon>
        <taxon>Metazoa</taxon>
        <taxon>Spiralia</taxon>
        <taxon>Lophotrochozoa</taxon>
        <taxon>Platyhelminthes</taxon>
        <taxon>Rhabditophora</taxon>
        <taxon>Macrostomorpha</taxon>
        <taxon>Macrostomida</taxon>
        <taxon>Macrostomidae</taxon>
        <taxon>Macrostomum</taxon>
    </lineage>
</organism>
<feature type="transmembrane region" description="Helical" evidence="10">
    <location>
        <begin position="247"/>
        <end position="265"/>
    </location>
</feature>
<evidence type="ECO:0000313" key="13">
    <source>
        <dbReference type="WBParaSite" id="maker-uti_cns_0001913-snap-gene-0.10-mRNA-1"/>
    </source>
</evidence>
<sequence>MSDHGDEKVPIVGPSTCVSYTQTDESSFVINDPGASSSGGRGRAGTGPYLTTVREDEELMEVSSEQFSASGVTGSRHQRAQSSVGSGLRPRTRTMSNRFMSSVHKIRSYTQQSIHEVPCEDRNNSAFAAGFNVTNLVQGIGIMGVPYAVSRGSWASIGVICLVAALCCYTGCLLVDCLYTGCPRTGRRVRYLKSYPDVGAMVWPRFGRRAVTIVSVVEMFGGMCLYIILLASTSSSLMKERVPSLNIYHWSCISTYATLPLTFITRMSFISWFSMLAVASLMSSIVSVLVFCFMHFDQLALTNMPGFDPTSFPVSFGIIVFSYCAHAVFPGIEECMRRPNSYPAMLTVSFGVAAIVKTIMGVMAVLIFGMATEQEFGRNLEVDADFSFISNSLIFVNVFFSMPLVIFVVIERFDATFLGAFHPTFHRNGSLHWLWILLTRSLIMTAGLFLSMLVPHFALLMGLVGSFTGTCLCFIFPAWFHLVLKRKQLNAFGVFVRVCIILFGALSGAVGMFFSALELKKKLIQ</sequence>
<feature type="transmembrane region" description="Helical" evidence="10">
    <location>
        <begin position="154"/>
        <end position="179"/>
    </location>
</feature>
<dbReference type="PANTHER" id="PTHR22950">
    <property type="entry name" value="AMINO ACID TRANSPORTER"/>
    <property type="match status" value="1"/>
</dbReference>
<reference evidence="13 14" key="1">
    <citation type="submission" date="2016-11" db="UniProtKB">
        <authorList>
            <consortium name="WormBaseParasite"/>
        </authorList>
    </citation>
    <scope>IDENTIFICATION</scope>
</reference>
<evidence type="ECO:0000256" key="8">
    <source>
        <dbReference type="ARBA" id="ARBA00023329"/>
    </source>
</evidence>
<evidence type="ECO:0000256" key="9">
    <source>
        <dbReference type="SAM" id="MobiDB-lite"/>
    </source>
</evidence>
<dbReference type="GO" id="GO:0030659">
    <property type="term" value="C:cytoplasmic vesicle membrane"/>
    <property type="evidence" value="ECO:0007669"/>
    <property type="project" value="UniProtKB-SubCell"/>
</dbReference>
<keyword evidence="7 10" id="KW-0472">Membrane</keyword>
<comment type="subcellular location">
    <subcellularLocation>
        <location evidence="1">Cytoplasmic vesicle membrane</location>
        <topology evidence="1">Multi-pass membrane protein</topology>
    </subcellularLocation>
</comment>
<dbReference type="GO" id="GO:0015179">
    <property type="term" value="F:L-amino acid transmembrane transporter activity"/>
    <property type="evidence" value="ECO:0007669"/>
    <property type="project" value="TreeGrafter"/>
</dbReference>
<keyword evidence="5" id="KW-0532">Neurotransmitter transport</keyword>
<dbReference type="PANTHER" id="PTHR22950:SF689">
    <property type="entry name" value="VESICULAR INHIBITORY AMINO ACID TRANSPORTER"/>
    <property type="match status" value="1"/>
</dbReference>
<dbReference type="WBParaSite" id="maker-uti_cns_0001913-snap-gene-0.10-mRNA-1">
    <property type="protein sequence ID" value="maker-uti_cns_0001913-snap-gene-0.10-mRNA-1"/>
    <property type="gene ID" value="maker-uti_cns_0001913-snap-gene-0.10"/>
</dbReference>
<feature type="transmembrane region" description="Helical" evidence="10">
    <location>
        <begin position="272"/>
        <end position="296"/>
    </location>
</feature>
<feature type="region of interest" description="Disordered" evidence="9">
    <location>
        <begin position="28"/>
        <end position="48"/>
    </location>
</feature>
<feature type="transmembrane region" description="Helical" evidence="10">
    <location>
        <begin position="494"/>
        <end position="517"/>
    </location>
</feature>
<evidence type="ECO:0000256" key="4">
    <source>
        <dbReference type="ARBA" id="ARBA00022692"/>
    </source>
</evidence>
<feature type="transmembrane region" description="Helical" evidence="10">
    <location>
        <begin position="344"/>
        <end position="368"/>
    </location>
</feature>
<evidence type="ECO:0000256" key="1">
    <source>
        <dbReference type="ARBA" id="ARBA00004439"/>
    </source>
</evidence>
<dbReference type="GO" id="GO:0005774">
    <property type="term" value="C:vacuolar membrane"/>
    <property type="evidence" value="ECO:0007669"/>
    <property type="project" value="TreeGrafter"/>
</dbReference>
<feature type="transmembrane region" description="Helical" evidence="10">
    <location>
        <begin position="388"/>
        <end position="410"/>
    </location>
</feature>
<dbReference type="Proteomes" id="UP000095280">
    <property type="component" value="Unplaced"/>
</dbReference>
<dbReference type="AlphaFoldDB" id="A0A1I8GXM8"/>
<keyword evidence="8" id="KW-0968">Cytoplasmic vesicle</keyword>
<dbReference type="WBParaSite" id="maker-uti_cns_0003544-snap-gene-0.17-mRNA-1">
    <property type="protein sequence ID" value="maker-uti_cns_0003544-snap-gene-0.17-mRNA-1"/>
    <property type="gene ID" value="maker-uti_cns_0003544-snap-gene-0.17"/>
</dbReference>
<feature type="region of interest" description="Disordered" evidence="9">
    <location>
        <begin position="66"/>
        <end position="91"/>
    </location>
</feature>
<evidence type="ECO:0000313" key="14">
    <source>
        <dbReference type="WBParaSite" id="maker-uti_cns_0003544-snap-gene-0.17-mRNA-1"/>
    </source>
</evidence>
<keyword evidence="3" id="KW-0813">Transport</keyword>
<accession>A0A1I8GXM8</accession>
<dbReference type="Pfam" id="PF01490">
    <property type="entry name" value="Aa_trans"/>
    <property type="match status" value="1"/>
</dbReference>
<evidence type="ECO:0000256" key="2">
    <source>
        <dbReference type="ARBA" id="ARBA00008066"/>
    </source>
</evidence>
<dbReference type="OrthoDB" id="6021076at2759"/>
<feature type="transmembrane region" description="Helical" evidence="10">
    <location>
        <begin position="312"/>
        <end position="332"/>
    </location>
</feature>
<keyword evidence="4 10" id="KW-0812">Transmembrane</keyword>
<feature type="transmembrane region" description="Helical" evidence="10">
    <location>
        <begin position="457"/>
        <end position="482"/>
    </location>
</feature>
<dbReference type="GO" id="GO:0006836">
    <property type="term" value="P:neurotransmitter transport"/>
    <property type="evidence" value="ECO:0007669"/>
    <property type="project" value="UniProtKB-KW"/>
</dbReference>
<proteinExistence type="inferred from homology"/>
<dbReference type="STRING" id="282301.A0A1I8GXM8"/>
<evidence type="ECO:0000313" key="12">
    <source>
        <dbReference type="Proteomes" id="UP000095280"/>
    </source>
</evidence>
<evidence type="ECO:0000256" key="7">
    <source>
        <dbReference type="ARBA" id="ARBA00023136"/>
    </source>
</evidence>
<keyword evidence="6 10" id="KW-1133">Transmembrane helix</keyword>
<comment type="similarity">
    <text evidence="2">Belongs to the amino acid/polyamine transporter 2 family.</text>
</comment>
<keyword evidence="12" id="KW-1185">Reference proteome</keyword>
<evidence type="ECO:0000256" key="6">
    <source>
        <dbReference type="ARBA" id="ARBA00022989"/>
    </source>
</evidence>
<evidence type="ECO:0000256" key="3">
    <source>
        <dbReference type="ARBA" id="ARBA00022448"/>
    </source>
</evidence>
<feature type="domain" description="Amino acid transporter transmembrane" evidence="11">
    <location>
        <begin position="123"/>
        <end position="513"/>
    </location>
</feature>
<evidence type="ECO:0000256" key="10">
    <source>
        <dbReference type="SAM" id="Phobius"/>
    </source>
</evidence>
<feature type="transmembrane region" description="Helical" evidence="10">
    <location>
        <begin position="210"/>
        <end position="232"/>
    </location>
</feature>
<protein>
    <submittedName>
        <fullName evidence="13 14">Aa_trans domain-containing protein</fullName>
    </submittedName>
</protein>
<evidence type="ECO:0000259" key="11">
    <source>
        <dbReference type="Pfam" id="PF01490"/>
    </source>
</evidence>
<feature type="transmembrane region" description="Helical" evidence="10">
    <location>
        <begin position="431"/>
        <end position="451"/>
    </location>
</feature>
<evidence type="ECO:0000256" key="5">
    <source>
        <dbReference type="ARBA" id="ARBA00022775"/>
    </source>
</evidence>
<feature type="compositionally biased region" description="Polar residues" evidence="9">
    <location>
        <begin position="66"/>
        <end position="85"/>
    </location>
</feature>
<name>A0A1I8GXM8_9PLAT</name>
<dbReference type="InterPro" id="IPR013057">
    <property type="entry name" value="AA_transpt_TM"/>
</dbReference>